<dbReference type="PROSITE" id="PS00330">
    <property type="entry name" value="HEMOLYSIN_CALCIUM"/>
    <property type="match status" value="8"/>
</dbReference>
<evidence type="ECO:0000313" key="4">
    <source>
        <dbReference type="EMBL" id="SLN56746.1"/>
    </source>
</evidence>
<dbReference type="PANTHER" id="PTHR38340">
    <property type="entry name" value="S-LAYER PROTEIN"/>
    <property type="match status" value="1"/>
</dbReference>
<feature type="region of interest" description="Disordered" evidence="3">
    <location>
        <begin position="740"/>
        <end position="856"/>
    </location>
</feature>
<dbReference type="OrthoDB" id="7732205at2"/>
<dbReference type="RefSeq" id="WP_085792527.1">
    <property type="nucleotide sequence ID" value="NZ_FWFK01000005.1"/>
</dbReference>
<dbReference type="AlphaFoldDB" id="A0A1X6ZNU8"/>
<dbReference type="PRINTS" id="PR00313">
    <property type="entry name" value="CABNDNGRPT"/>
</dbReference>
<keyword evidence="2" id="KW-0964">Secreted</keyword>
<feature type="region of interest" description="Disordered" evidence="3">
    <location>
        <begin position="344"/>
        <end position="382"/>
    </location>
</feature>
<protein>
    <submittedName>
        <fullName evidence="4">Bifunctional hemolysin/adenylate cyclase</fullName>
    </submittedName>
</protein>
<dbReference type="InterPro" id="IPR001343">
    <property type="entry name" value="Hemolysn_Ca-bd"/>
</dbReference>
<dbReference type="GO" id="GO:0005509">
    <property type="term" value="F:calcium ion binding"/>
    <property type="evidence" value="ECO:0007669"/>
    <property type="project" value="InterPro"/>
</dbReference>
<dbReference type="InterPro" id="IPR050557">
    <property type="entry name" value="RTX_toxin/Mannuronan_C5-epim"/>
</dbReference>
<dbReference type="InterPro" id="IPR011049">
    <property type="entry name" value="Serralysin-like_metalloprot_C"/>
</dbReference>
<proteinExistence type="predicted"/>
<gene>
    <name evidence="4" type="primary">cya_13</name>
    <name evidence="4" type="ORF">ROJ8625_02833</name>
</gene>
<dbReference type="InterPro" id="IPR018511">
    <property type="entry name" value="Hemolysin-typ_Ca-bd_CS"/>
</dbReference>
<dbReference type="PANTHER" id="PTHR38340:SF1">
    <property type="entry name" value="S-LAYER PROTEIN"/>
    <property type="match status" value="1"/>
</dbReference>
<evidence type="ECO:0000313" key="5">
    <source>
        <dbReference type="Proteomes" id="UP000193570"/>
    </source>
</evidence>
<dbReference type="SUPFAM" id="SSF51120">
    <property type="entry name" value="beta-Roll"/>
    <property type="match status" value="5"/>
</dbReference>
<accession>A0A1X6ZNU8</accession>
<feature type="compositionally biased region" description="Acidic residues" evidence="3">
    <location>
        <begin position="349"/>
        <end position="366"/>
    </location>
</feature>
<dbReference type="InterPro" id="IPR049804">
    <property type="entry name" value="Choice_anch_L"/>
</dbReference>
<comment type="subcellular location">
    <subcellularLocation>
        <location evidence="1">Secreted</location>
    </subcellularLocation>
</comment>
<name>A0A1X6ZNU8_9RHOB</name>
<evidence type="ECO:0000256" key="2">
    <source>
        <dbReference type="ARBA" id="ARBA00022525"/>
    </source>
</evidence>
<sequence length="1085" mass="107706">MAIIQSRPVGSATRNATIDGSAGADVIPGIAGESNVLSGLGGNDRLVGAELTDFLFGGSGDDTLIGGAGGDFLQGDAGDDVFILGSGDDVIHGFTPTGTEPEGSADEIDASALAFAGSGTAGLSLTFSADGAGSLSHGGDSEGGSATFTGIERIRGTERDDDIAGGAGFETIIGGGGDDVLSAGAGGADITAGAGDDTVTVGAGAGSYSGGGGIDALSGEGVGGPMRITLDAAGRGTITAGGMDSDFSGFEIITGGASNDTILGSESDDILEGAAGNDTIDGGGGTDEALFDARSVEAQFFVTEAGDYQVSAPGLGTDLLRDIETFTFSDATLTLDDVRLIAEPALGDDGGDDDDGGRPDDDDDDRDGLGQPVDAFPPVGEAITSRGDPAIAAVLFGTSGITPDSIDYVGAPNAIALLPEGYTITDGATSIFIERGIFLTTGGGPGTENTENDFSENLNEPGDPRLTVTASSAFPEADQTNDAAVVTLTIDGDQVSTGTLAFELFFGSDEYPEFADSAFVDIAAVYVNGTNYALFGNDPSQPLSIVGDAINTPGNFFDNTDDTFDTEYDGFSTLLTVLVPIEPGINEVVIGIADSGDSILDSGLFIGNAEATTIDATGTFVNVIGTGLSDDLSVNAAPQIVSLNGGADTVTGRAANFGSDIIRGWSDNDRLVLNGNLSAASILTTLTADGIEIGIDANENGTPESTFTVAGDFFAADIIVTDTDSGVEISSVGVRPAAPVVRQGGNGNERLFGDTGDDDIDGGAGNDSIAADEGDDRLAGGAGNDEILGSAGRDTILGGAGNDRLQGNDDADTILGGSGDDDINGGGDNDSLYGEAGDDTISGGAGNDTIGGSDGGDRIFGGSGNDFIGGGFGADRIRGGDGSDTIGAGEGDDFVVGDGGADRIAGGAGNDELDGEFDDDMVAGSYGDDLVIGGRGDDDLGGGSGRDTLVGGLGNDTMGAGLGDDTVRGGDGDDFLAGGGRDDLLDGGEGNDTLNGGSGSDILTGGAGADFFVWNARDAGDIDILTDYEDGIDVLRVFGATADDLEVTETVLGGTLYAVAEFGDLQIWFDSVAASEIDASDFGLL</sequence>
<evidence type="ECO:0000256" key="3">
    <source>
        <dbReference type="SAM" id="MobiDB-lite"/>
    </source>
</evidence>
<evidence type="ECO:0000256" key="1">
    <source>
        <dbReference type="ARBA" id="ARBA00004613"/>
    </source>
</evidence>
<dbReference type="GO" id="GO:0005576">
    <property type="term" value="C:extracellular region"/>
    <property type="evidence" value="ECO:0007669"/>
    <property type="project" value="UniProtKB-SubCell"/>
</dbReference>
<dbReference type="NCBIfam" id="NF038133">
    <property type="entry name" value="choice_anch_L"/>
    <property type="match status" value="1"/>
</dbReference>
<dbReference type="Proteomes" id="UP000193570">
    <property type="component" value="Unassembled WGS sequence"/>
</dbReference>
<dbReference type="Pfam" id="PF00353">
    <property type="entry name" value="HemolysinCabind"/>
    <property type="match status" value="10"/>
</dbReference>
<dbReference type="EMBL" id="FWFK01000005">
    <property type="protein sequence ID" value="SLN56746.1"/>
    <property type="molecule type" value="Genomic_DNA"/>
</dbReference>
<dbReference type="Gene3D" id="2.150.10.10">
    <property type="entry name" value="Serralysin-like metalloprotease, C-terminal"/>
    <property type="match status" value="8"/>
</dbReference>
<organism evidence="4 5">
    <name type="scientific">Roseivivax jejudonensis</name>
    <dbReference type="NCBI Taxonomy" id="1529041"/>
    <lineage>
        <taxon>Bacteria</taxon>
        <taxon>Pseudomonadati</taxon>
        <taxon>Pseudomonadota</taxon>
        <taxon>Alphaproteobacteria</taxon>
        <taxon>Rhodobacterales</taxon>
        <taxon>Roseobacteraceae</taxon>
        <taxon>Roseivivax</taxon>
    </lineage>
</organism>
<reference evidence="4 5" key="1">
    <citation type="submission" date="2017-03" db="EMBL/GenBank/DDBJ databases">
        <authorList>
            <person name="Afonso C.L."/>
            <person name="Miller P.J."/>
            <person name="Scott M.A."/>
            <person name="Spackman E."/>
            <person name="Goraichik I."/>
            <person name="Dimitrov K.M."/>
            <person name="Suarez D.L."/>
            <person name="Swayne D.E."/>
        </authorList>
    </citation>
    <scope>NUCLEOTIDE SEQUENCE [LARGE SCALE GENOMIC DNA]</scope>
    <source>
        <strain evidence="4 5">CECT 8625</strain>
    </source>
</reference>
<keyword evidence="5" id="KW-1185">Reference proteome</keyword>